<evidence type="ECO:0000256" key="1">
    <source>
        <dbReference type="ARBA" id="ARBA00004141"/>
    </source>
</evidence>
<feature type="transmembrane region" description="Helical" evidence="5">
    <location>
        <begin position="781"/>
        <end position="799"/>
    </location>
</feature>
<feature type="transmembrane region" description="Helical" evidence="5">
    <location>
        <begin position="805"/>
        <end position="824"/>
    </location>
</feature>
<dbReference type="AlphaFoldDB" id="A0A024GNW6"/>
<feature type="transmembrane region" description="Helical" evidence="5">
    <location>
        <begin position="700"/>
        <end position="723"/>
    </location>
</feature>
<dbReference type="InParanoid" id="A0A024GNW6"/>
<dbReference type="Proteomes" id="UP000053237">
    <property type="component" value="Unassembled WGS sequence"/>
</dbReference>
<feature type="transmembrane region" description="Helical" evidence="5">
    <location>
        <begin position="462"/>
        <end position="485"/>
    </location>
</feature>
<evidence type="ECO:0000256" key="2">
    <source>
        <dbReference type="ARBA" id="ARBA00022692"/>
    </source>
</evidence>
<feature type="transmembrane region" description="Helical" evidence="5">
    <location>
        <begin position="505"/>
        <end position="526"/>
    </location>
</feature>
<keyword evidence="3 5" id="KW-1133">Transmembrane helix</keyword>
<proteinExistence type="predicted"/>
<dbReference type="Pfam" id="PF13906">
    <property type="entry name" value="AA_permease_C"/>
    <property type="match status" value="1"/>
</dbReference>
<evidence type="ECO:0000313" key="8">
    <source>
        <dbReference type="Proteomes" id="UP000053237"/>
    </source>
</evidence>
<dbReference type="PANTHER" id="PTHR43243">
    <property type="entry name" value="INNER MEMBRANE TRANSPORTER YGJI-RELATED"/>
    <property type="match status" value="1"/>
</dbReference>
<sequence length="863" mass="95464">MRALQSDSERENDRNTAKKQLKLIRLRKDIQKLLATRQRLEPNRLSNDFHDTVAGVARAYYEVFRSGYIAENASISAHGDIPSFLHAVIDTEMRAGSHQGIHLMFMQWQRYTEMLAFSHFTLCSLSIVPTDGNVVVKTRGSFRFVVTRDTITGIFPHVLGNEMLLQRILGLRLECDCQIDLYFDARGRVVRYSEFADFMGAFAIALTNVADLSFLMDGALIHEESMLGNEADFAMDTRAKFTAAYCFYCMFPGPKIACLNWMATRFYTLCRVAFWRKPRACASFLDGGMHPSHSESPRDAHTSHELEQSLGFFDLLMIGIGGTVGSGVFATAGFIAHSYAGPGAILSWLLAGFGCVLSGVSFMELSCLIPSTGSTYAYAYHGIGELPAMLAGFLLTLEYGISSAGGARSWSDKFSTWLESEFAMETPLWVKSSESVFDVYAAALMALCVGIVVGGMQSGKMVVNVVTMTKISVIFVIICVGFLHFRMENVTPFIPKIERKNNGEIAYGWQGVLLGASASFYGYIGFDEVCCLAGEARHPTKDIPKAVLGTILGAAILSTLATVALVGMQPFQMIHVGESYGQAFMYVGNAWAAKLVATGEVLTMPITTLISFMAQPRVLFAMARDGLLPPIFAEMDENGNLTRGTWICGGVAIAIALCVPFQLLWNLISLGILVAFNLTNTSLVCLRADQLRSIRAKEKLKCMLCAYLLVSLITAYCWEGIITKAQEEGSTTFELYFAVFFSFVTISVIIAMWIVSRGDTECGSSDNVQDEATAEMEGFQAPWVPLTPCVAIFFNWFLLCQMDTYSVLLITLWLSMALACYWLYGFHHSLAHQQFAYKMLEKPESLSNTRANREEGRHYIENG</sequence>
<name>A0A024GNW6_9STRA</name>
<feature type="transmembrane region" description="Helical" evidence="5">
    <location>
        <begin position="345"/>
        <end position="365"/>
    </location>
</feature>
<feature type="domain" description="Cationic amino acid transporter C-terminal" evidence="6">
    <location>
        <begin position="779"/>
        <end position="829"/>
    </location>
</feature>
<feature type="transmembrane region" description="Helical" evidence="5">
    <location>
        <begin position="377"/>
        <end position="401"/>
    </location>
</feature>
<feature type="transmembrane region" description="Helical" evidence="5">
    <location>
        <begin position="735"/>
        <end position="755"/>
    </location>
</feature>
<evidence type="ECO:0000256" key="3">
    <source>
        <dbReference type="ARBA" id="ARBA00022989"/>
    </source>
</evidence>
<feature type="transmembrane region" description="Helical" evidence="5">
    <location>
        <begin position="591"/>
        <end position="614"/>
    </location>
</feature>
<dbReference type="InterPro" id="IPR002293">
    <property type="entry name" value="AA/rel_permease1"/>
</dbReference>
<evidence type="ECO:0000313" key="7">
    <source>
        <dbReference type="EMBL" id="CCI48587.1"/>
    </source>
</evidence>
<evidence type="ECO:0000256" key="4">
    <source>
        <dbReference type="ARBA" id="ARBA00023136"/>
    </source>
</evidence>
<dbReference type="GO" id="GO:0015171">
    <property type="term" value="F:amino acid transmembrane transporter activity"/>
    <property type="evidence" value="ECO:0007669"/>
    <property type="project" value="TreeGrafter"/>
</dbReference>
<gene>
    <name evidence="7" type="ORF">BN9_097370</name>
</gene>
<keyword evidence="8" id="KW-1185">Reference proteome</keyword>
<dbReference type="InterPro" id="IPR029485">
    <property type="entry name" value="CAT_C"/>
</dbReference>
<dbReference type="Pfam" id="PF13520">
    <property type="entry name" value="AA_permease_2"/>
    <property type="match status" value="1"/>
</dbReference>
<comment type="caution">
    <text evidence="7">The sequence shown here is derived from an EMBL/GenBank/DDBJ whole genome shotgun (WGS) entry which is preliminary data.</text>
</comment>
<protein>
    <recommendedName>
        <fullName evidence="6">Cationic amino acid transporter C-terminal domain-containing protein</fullName>
    </recommendedName>
</protein>
<organism evidence="7 8">
    <name type="scientific">Albugo candida</name>
    <dbReference type="NCBI Taxonomy" id="65357"/>
    <lineage>
        <taxon>Eukaryota</taxon>
        <taxon>Sar</taxon>
        <taxon>Stramenopiles</taxon>
        <taxon>Oomycota</taxon>
        <taxon>Peronosporomycetes</taxon>
        <taxon>Albuginales</taxon>
        <taxon>Albuginaceae</taxon>
        <taxon>Albugo</taxon>
    </lineage>
</organism>
<evidence type="ECO:0000256" key="5">
    <source>
        <dbReference type="SAM" id="Phobius"/>
    </source>
</evidence>
<reference evidence="7 8" key="1">
    <citation type="submission" date="2012-05" db="EMBL/GenBank/DDBJ databases">
        <title>Recombination and specialization in a pathogen metapopulation.</title>
        <authorList>
            <person name="Gardiner A."/>
            <person name="Kemen E."/>
            <person name="Schultz-Larsen T."/>
            <person name="MacLean D."/>
            <person name="Van Oosterhout C."/>
            <person name="Jones J.D.G."/>
        </authorList>
    </citation>
    <scope>NUCLEOTIDE SEQUENCE [LARGE SCALE GENOMIC DNA]</scope>
    <source>
        <strain evidence="7 8">Ac Nc2</strain>
    </source>
</reference>
<dbReference type="Gene3D" id="1.20.1740.10">
    <property type="entry name" value="Amino acid/polyamine transporter I"/>
    <property type="match status" value="1"/>
</dbReference>
<dbReference type="STRING" id="65357.A0A024GNW6"/>
<keyword evidence="4 5" id="KW-0472">Membrane</keyword>
<feature type="transmembrane region" description="Helical" evidence="5">
    <location>
        <begin position="315"/>
        <end position="339"/>
    </location>
</feature>
<dbReference type="EMBL" id="CAIX01000235">
    <property type="protein sequence ID" value="CCI48587.1"/>
    <property type="molecule type" value="Genomic_DNA"/>
</dbReference>
<dbReference type="GO" id="GO:0016020">
    <property type="term" value="C:membrane"/>
    <property type="evidence" value="ECO:0007669"/>
    <property type="project" value="UniProtKB-SubCell"/>
</dbReference>
<keyword evidence="2 5" id="KW-0812">Transmembrane</keyword>
<feature type="transmembrane region" description="Helical" evidence="5">
    <location>
        <begin position="547"/>
        <end position="571"/>
    </location>
</feature>
<evidence type="ECO:0000259" key="6">
    <source>
        <dbReference type="Pfam" id="PF13906"/>
    </source>
</evidence>
<accession>A0A024GNW6</accession>
<comment type="subcellular location">
    <subcellularLocation>
        <location evidence="1">Membrane</location>
        <topology evidence="1">Multi-pass membrane protein</topology>
    </subcellularLocation>
</comment>
<feature type="transmembrane region" description="Helical" evidence="5">
    <location>
        <begin position="437"/>
        <end position="455"/>
    </location>
</feature>
<dbReference type="OrthoDB" id="5982228at2759"/>
<feature type="transmembrane region" description="Helical" evidence="5">
    <location>
        <begin position="644"/>
        <end position="664"/>
    </location>
</feature>
<dbReference type="PANTHER" id="PTHR43243:SF82">
    <property type="entry name" value="CATIONIC AMINO ACID TRANSPORTER C-TERMINAL DOMAIN-CONTAINING PROTEIN"/>
    <property type="match status" value="1"/>
</dbReference>